<keyword evidence="2" id="KW-1133">Transmembrane helix</keyword>
<keyword evidence="4" id="KW-1185">Reference proteome</keyword>
<dbReference type="STRING" id="454.Lisr_2820"/>
<accession>A0A0W0V1T1</accession>
<feature type="compositionally biased region" description="Basic and acidic residues" evidence="1">
    <location>
        <begin position="523"/>
        <end position="545"/>
    </location>
</feature>
<feature type="transmembrane region" description="Helical" evidence="2">
    <location>
        <begin position="416"/>
        <end position="433"/>
    </location>
</feature>
<evidence type="ECO:0000256" key="1">
    <source>
        <dbReference type="SAM" id="MobiDB-lite"/>
    </source>
</evidence>
<feature type="transmembrane region" description="Helical" evidence="2">
    <location>
        <begin position="295"/>
        <end position="314"/>
    </location>
</feature>
<dbReference type="OrthoDB" id="5652260at2"/>
<dbReference type="RefSeq" id="WP_131780735.1">
    <property type="nucleotide sequence ID" value="NZ_CAAAJA010000018.1"/>
</dbReference>
<evidence type="ECO:0000313" key="3">
    <source>
        <dbReference type="EMBL" id="KTD14044.1"/>
    </source>
</evidence>
<reference evidence="3 4" key="1">
    <citation type="submission" date="2015-11" db="EMBL/GenBank/DDBJ databases">
        <title>Genomic analysis of 38 Legionella species identifies large and diverse effector repertoires.</title>
        <authorList>
            <person name="Burstein D."/>
            <person name="Amaro F."/>
            <person name="Zusman T."/>
            <person name="Lifshitz Z."/>
            <person name="Cohen O."/>
            <person name="Gilbert J.A."/>
            <person name="Pupko T."/>
            <person name="Shuman H.A."/>
            <person name="Segal G."/>
        </authorList>
    </citation>
    <scope>NUCLEOTIDE SEQUENCE [LARGE SCALE GENOMIC DNA]</scope>
    <source>
        <strain evidence="3 4">Bercovier 4</strain>
    </source>
</reference>
<sequence length="558" mass="64574">MGNYKATDFVRHRSEFFQAYRKPVKPELDSHQEDIHIDWEQTVETWASRRDYSYLHKHRHQIIQEFNDLYASLEKKKNAGLAFWYYCIYCSHLLENYYLAYGQKGKAEDQKKLRAQILARLHPSEESGSEKEGFFHSLRKQFTSGFRDLVSTPVHASKIRDKAGEANIWRIYWVFCRFMLKTGLTMSRDAQLLDKLDELLGSHTDLDGIFAAFDKPAMVLNVLSVGFFAARFMINAAQIVKHTFFPSKEEKKTSAWRRFKAELDKRHADMVNHGVWAAVNFVTNFNTLCHISAPVAGWITAGFLVFDIATLLYVRERAKKQYLQKRADYNHLIKDYNVKIIELENIDKETLSKEELKRTLDSLNYYHSQKKMLEQQIEALDISWKTKSATLHFLAVATVLLATGFALSMLLSPPAAVLACYFVCIVGIAMYLSEKSYSAYKEKSLALEYAKKRGDPEIKELEKACKAARNEFIFSLVKNTVVPSLLIATYAVCWPAAVALTVLFVGYELFQAYRRHRQSQNKAMEKPLLEDTDNKMLENSEKGKEIEDEDLDNQWRVV</sequence>
<comment type="caution">
    <text evidence="3">The sequence shown here is derived from an EMBL/GenBank/DDBJ whole genome shotgun (WGS) entry which is preliminary data.</text>
</comment>
<keyword evidence="2" id="KW-0472">Membrane</keyword>
<dbReference type="AlphaFoldDB" id="A0A0W0V1T1"/>
<feature type="transmembrane region" description="Helical" evidence="2">
    <location>
        <begin position="485"/>
        <end position="507"/>
    </location>
</feature>
<dbReference type="PATRIC" id="fig|454.4.peg.3096"/>
<keyword evidence="2" id="KW-0812">Transmembrane</keyword>
<evidence type="ECO:0000313" key="4">
    <source>
        <dbReference type="Proteomes" id="UP000054761"/>
    </source>
</evidence>
<dbReference type="Proteomes" id="UP000054761">
    <property type="component" value="Unassembled WGS sequence"/>
</dbReference>
<evidence type="ECO:0000256" key="2">
    <source>
        <dbReference type="SAM" id="Phobius"/>
    </source>
</evidence>
<protein>
    <submittedName>
        <fullName evidence="3">Coiled-coil protein</fullName>
    </submittedName>
</protein>
<gene>
    <name evidence="3" type="ORF">Lisr_2820</name>
</gene>
<feature type="transmembrane region" description="Helical" evidence="2">
    <location>
        <begin position="391"/>
        <end position="410"/>
    </location>
</feature>
<name>A0A0W0V1T1_9GAMM</name>
<proteinExistence type="predicted"/>
<feature type="region of interest" description="Disordered" evidence="1">
    <location>
        <begin position="523"/>
        <end position="558"/>
    </location>
</feature>
<organism evidence="3 4">
    <name type="scientific">Legionella israelensis</name>
    <dbReference type="NCBI Taxonomy" id="454"/>
    <lineage>
        <taxon>Bacteria</taxon>
        <taxon>Pseudomonadati</taxon>
        <taxon>Pseudomonadota</taxon>
        <taxon>Gammaproteobacteria</taxon>
        <taxon>Legionellales</taxon>
        <taxon>Legionellaceae</taxon>
        <taxon>Legionella</taxon>
    </lineage>
</organism>
<dbReference type="EMBL" id="LNYH01000151">
    <property type="protein sequence ID" value="KTD14044.1"/>
    <property type="molecule type" value="Genomic_DNA"/>
</dbReference>